<evidence type="ECO:0000256" key="2">
    <source>
        <dbReference type="SAM" id="SignalP"/>
    </source>
</evidence>
<feature type="transmembrane region" description="Helical" evidence="1">
    <location>
        <begin position="173"/>
        <end position="195"/>
    </location>
</feature>
<feature type="transmembrane region" description="Helical" evidence="1">
    <location>
        <begin position="225"/>
        <end position="248"/>
    </location>
</feature>
<organism evidence="3 4">
    <name type="scientific">Paraglomus brasilianum</name>
    <dbReference type="NCBI Taxonomy" id="144538"/>
    <lineage>
        <taxon>Eukaryota</taxon>
        <taxon>Fungi</taxon>
        <taxon>Fungi incertae sedis</taxon>
        <taxon>Mucoromycota</taxon>
        <taxon>Glomeromycotina</taxon>
        <taxon>Glomeromycetes</taxon>
        <taxon>Paraglomerales</taxon>
        <taxon>Paraglomeraceae</taxon>
        <taxon>Paraglomus</taxon>
    </lineage>
</organism>
<sequence length="299" mass="34410">MYAQSKLSNIQLLLSIILLFPLLVDALLPTSTDDESDPISESVFDLMATVLIASILTIDVDRIERRKKLLQRTFFSTSLFITLGIISPMQIWFCARAYKVTKDIFFIIYLITTLLSGVLLYGFNAVMICCMRDIPVKYFDLLPTFLTCTCMFGNDLVFGFLAVRRGYVNSSTYWFVFGPVILAFFIGVGIFIYVLNWELTSDDYMKEDEKLKKMFKVYGRKSRRATWIIGFCSQLMFCLIVAPSVLWIKFHLTLGFIAFTMEDISMKLQRKIEETENEVKSRTELANEKGIVIEVVNLN</sequence>
<dbReference type="AlphaFoldDB" id="A0A9N9F4S3"/>
<protein>
    <submittedName>
        <fullName evidence="3">7589_t:CDS:1</fullName>
    </submittedName>
</protein>
<feature type="chain" id="PRO_5040108089" evidence="2">
    <location>
        <begin position="27"/>
        <end position="299"/>
    </location>
</feature>
<name>A0A9N9F4S3_9GLOM</name>
<dbReference type="OrthoDB" id="2381009at2759"/>
<keyword evidence="1" id="KW-1133">Transmembrane helix</keyword>
<feature type="signal peptide" evidence="2">
    <location>
        <begin position="1"/>
        <end position="26"/>
    </location>
</feature>
<dbReference type="EMBL" id="CAJVPI010000265">
    <property type="protein sequence ID" value="CAG8510505.1"/>
    <property type="molecule type" value="Genomic_DNA"/>
</dbReference>
<feature type="transmembrane region" description="Helical" evidence="1">
    <location>
        <begin position="104"/>
        <end position="129"/>
    </location>
</feature>
<feature type="transmembrane region" description="Helical" evidence="1">
    <location>
        <begin position="141"/>
        <end position="161"/>
    </location>
</feature>
<gene>
    <name evidence="3" type="ORF">PBRASI_LOCUS3086</name>
</gene>
<keyword evidence="1" id="KW-0472">Membrane</keyword>
<feature type="transmembrane region" description="Helical" evidence="1">
    <location>
        <begin position="42"/>
        <end position="61"/>
    </location>
</feature>
<reference evidence="3" key="1">
    <citation type="submission" date="2021-06" db="EMBL/GenBank/DDBJ databases">
        <authorList>
            <person name="Kallberg Y."/>
            <person name="Tangrot J."/>
            <person name="Rosling A."/>
        </authorList>
    </citation>
    <scope>NUCLEOTIDE SEQUENCE</scope>
    <source>
        <strain evidence="3">BR232B</strain>
    </source>
</reference>
<evidence type="ECO:0000313" key="3">
    <source>
        <dbReference type="EMBL" id="CAG8510505.1"/>
    </source>
</evidence>
<keyword evidence="4" id="KW-1185">Reference proteome</keyword>
<dbReference type="Proteomes" id="UP000789739">
    <property type="component" value="Unassembled WGS sequence"/>
</dbReference>
<evidence type="ECO:0000313" key="4">
    <source>
        <dbReference type="Proteomes" id="UP000789739"/>
    </source>
</evidence>
<proteinExistence type="predicted"/>
<keyword evidence="1" id="KW-0812">Transmembrane</keyword>
<comment type="caution">
    <text evidence="3">The sequence shown here is derived from an EMBL/GenBank/DDBJ whole genome shotgun (WGS) entry which is preliminary data.</text>
</comment>
<evidence type="ECO:0000256" key="1">
    <source>
        <dbReference type="SAM" id="Phobius"/>
    </source>
</evidence>
<keyword evidence="2" id="KW-0732">Signal</keyword>
<feature type="transmembrane region" description="Helical" evidence="1">
    <location>
        <begin position="73"/>
        <end position="92"/>
    </location>
</feature>
<accession>A0A9N9F4S3</accession>